<comment type="similarity">
    <text evidence="8">Belongs to the exbB/tolQ family.</text>
</comment>
<feature type="transmembrane region" description="Helical" evidence="9">
    <location>
        <begin position="12"/>
        <end position="34"/>
    </location>
</feature>
<evidence type="ECO:0000313" key="12">
    <source>
        <dbReference type="Proteomes" id="UP000244248"/>
    </source>
</evidence>
<evidence type="ECO:0000256" key="1">
    <source>
        <dbReference type="ARBA" id="ARBA00004651"/>
    </source>
</evidence>
<keyword evidence="3" id="KW-1003">Cell membrane</keyword>
<evidence type="ECO:0000313" key="11">
    <source>
        <dbReference type="EMBL" id="PTU32642.1"/>
    </source>
</evidence>
<feature type="domain" description="MotA/TolQ/ExbB proton channel" evidence="10">
    <location>
        <begin position="71"/>
        <end position="194"/>
    </location>
</feature>
<evidence type="ECO:0000256" key="8">
    <source>
        <dbReference type="RuleBase" id="RU004057"/>
    </source>
</evidence>
<dbReference type="PANTHER" id="PTHR30625:SF15">
    <property type="entry name" value="BIOPOLYMER TRANSPORT PROTEIN EXBB"/>
    <property type="match status" value="1"/>
</dbReference>
<evidence type="ECO:0000259" key="10">
    <source>
        <dbReference type="Pfam" id="PF01618"/>
    </source>
</evidence>
<evidence type="ECO:0000256" key="6">
    <source>
        <dbReference type="ARBA" id="ARBA00022989"/>
    </source>
</evidence>
<dbReference type="InterPro" id="IPR050790">
    <property type="entry name" value="ExbB/TolQ_transport"/>
</dbReference>
<dbReference type="GO" id="GO:0017038">
    <property type="term" value="P:protein import"/>
    <property type="evidence" value="ECO:0007669"/>
    <property type="project" value="TreeGrafter"/>
</dbReference>
<evidence type="ECO:0000256" key="7">
    <source>
        <dbReference type="ARBA" id="ARBA00023136"/>
    </source>
</evidence>
<dbReference type="GO" id="GO:0005886">
    <property type="term" value="C:plasma membrane"/>
    <property type="evidence" value="ECO:0007669"/>
    <property type="project" value="UniProtKB-SubCell"/>
</dbReference>
<dbReference type="PANTHER" id="PTHR30625">
    <property type="entry name" value="PROTEIN TOLQ"/>
    <property type="match status" value="1"/>
</dbReference>
<dbReference type="EMBL" id="QANS01000001">
    <property type="protein sequence ID" value="PTU32642.1"/>
    <property type="molecule type" value="Genomic_DNA"/>
</dbReference>
<keyword evidence="6 9" id="KW-1133">Transmembrane helix</keyword>
<reference evidence="11 12" key="1">
    <citation type="submission" date="2018-04" db="EMBL/GenBank/DDBJ databases">
        <title>Novel species isolated from glacier.</title>
        <authorList>
            <person name="Liu Q."/>
            <person name="Xin Y.-H."/>
        </authorList>
    </citation>
    <scope>NUCLEOTIDE SEQUENCE [LARGE SCALE GENOMIC DNA]</scope>
    <source>
        <strain evidence="11 12">GT1R17</strain>
    </source>
</reference>
<keyword evidence="4 9" id="KW-0812">Transmembrane</keyword>
<keyword evidence="5 8" id="KW-0653">Protein transport</keyword>
<organism evidence="11 12">
    <name type="scientific">Stenotrophobium rhamnosiphilum</name>
    <dbReference type="NCBI Taxonomy" id="2029166"/>
    <lineage>
        <taxon>Bacteria</taxon>
        <taxon>Pseudomonadati</taxon>
        <taxon>Pseudomonadota</taxon>
        <taxon>Gammaproteobacteria</taxon>
        <taxon>Nevskiales</taxon>
        <taxon>Nevskiaceae</taxon>
        <taxon>Stenotrophobium</taxon>
    </lineage>
</organism>
<gene>
    <name evidence="11" type="ORF">CJD38_00520</name>
</gene>
<evidence type="ECO:0000256" key="4">
    <source>
        <dbReference type="ARBA" id="ARBA00022692"/>
    </source>
</evidence>
<keyword evidence="2 8" id="KW-0813">Transport</keyword>
<keyword evidence="11" id="KW-0966">Cell projection</keyword>
<feature type="transmembrane region" description="Helical" evidence="9">
    <location>
        <begin position="118"/>
        <end position="139"/>
    </location>
</feature>
<evidence type="ECO:0000256" key="9">
    <source>
        <dbReference type="SAM" id="Phobius"/>
    </source>
</evidence>
<accession>A0A2T5MJ97</accession>
<evidence type="ECO:0000256" key="5">
    <source>
        <dbReference type="ARBA" id="ARBA00022927"/>
    </source>
</evidence>
<dbReference type="InterPro" id="IPR002898">
    <property type="entry name" value="MotA_ExbB_proton_chnl"/>
</dbReference>
<comment type="subcellular location">
    <subcellularLocation>
        <location evidence="1">Cell membrane</location>
        <topology evidence="1">Multi-pass membrane protein</topology>
    </subcellularLocation>
    <subcellularLocation>
        <location evidence="8">Membrane</location>
        <topology evidence="8">Multi-pass membrane protein</topology>
    </subcellularLocation>
</comment>
<protein>
    <submittedName>
        <fullName evidence="11">Flagellar motor protein MotA</fullName>
    </submittedName>
</protein>
<comment type="caution">
    <text evidence="11">The sequence shown here is derived from an EMBL/GenBank/DDBJ whole genome shotgun (WGS) entry which is preliminary data.</text>
</comment>
<dbReference type="Pfam" id="PF01618">
    <property type="entry name" value="MotA_ExbB"/>
    <property type="match status" value="1"/>
</dbReference>
<keyword evidence="11" id="KW-0282">Flagellum</keyword>
<feature type="transmembrane region" description="Helical" evidence="9">
    <location>
        <begin position="159"/>
        <end position="182"/>
    </location>
</feature>
<keyword evidence="11" id="KW-0969">Cilium</keyword>
<dbReference type="OrthoDB" id="4045at2"/>
<evidence type="ECO:0000256" key="2">
    <source>
        <dbReference type="ARBA" id="ARBA00022448"/>
    </source>
</evidence>
<dbReference type="Proteomes" id="UP000244248">
    <property type="component" value="Unassembled WGS sequence"/>
</dbReference>
<keyword evidence="12" id="KW-1185">Reference proteome</keyword>
<sequence>MSQALEWLRLGGPAMLILLGLSIASVTLILVKAWEFWELKIGQRDFVAGVLSAWHGGRADEAIALLSAQVTPLAKVMAAAIKGRNNTALPEAEVREQITQLASEQLESARRLLRPLEVIANLAPLLGLLGTVLGMIQVFQRLQTAGDRVNPSILSGGLWEALLTTAAGLTVAIIALAGFHVLDRAVERLHHDMEGALTRIFTRPL</sequence>
<dbReference type="RefSeq" id="WP_107938351.1">
    <property type="nucleotide sequence ID" value="NZ_QANS01000001.1"/>
</dbReference>
<keyword evidence="7 9" id="KW-0472">Membrane</keyword>
<name>A0A2T5MJ97_9GAMM</name>
<evidence type="ECO:0000256" key="3">
    <source>
        <dbReference type="ARBA" id="ARBA00022475"/>
    </source>
</evidence>
<dbReference type="AlphaFoldDB" id="A0A2T5MJ97"/>
<proteinExistence type="inferred from homology"/>